<name>A0AC60VZ01_9ARCH</name>
<dbReference type="Proteomes" id="UP000559653">
    <property type="component" value="Unassembled WGS sequence"/>
</dbReference>
<organism evidence="1 2">
    <name type="scientific">Candidatus Nitrosomaritimum aestuariumsis</name>
    <dbReference type="NCBI Taxonomy" id="3342354"/>
    <lineage>
        <taxon>Archaea</taxon>
        <taxon>Nitrososphaerota</taxon>
        <taxon>Nitrososphaeria</taxon>
        <taxon>Nitrosopumilales</taxon>
        <taxon>Nitrosopumilaceae</taxon>
        <taxon>Candidatus Nitrosomaritimum</taxon>
    </lineage>
</organism>
<evidence type="ECO:0000313" key="2">
    <source>
        <dbReference type="Proteomes" id="UP000559653"/>
    </source>
</evidence>
<dbReference type="EMBL" id="JACEMZ010000025">
    <property type="protein sequence ID" value="MBA4452466.1"/>
    <property type="molecule type" value="Genomic_DNA"/>
</dbReference>
<comment type="caution">
    <text evidence="1">The sequence shown here is derived from an EMBL/GenBank/DDBJ whole genome shotgun (WGS) entry which is preliminary data.</text>
</comment>
<gene>
    <name evidence="1" type="ORF">H2B03_04745</name>
</gene>
<proteinExistence type="predicted"/>
<reference evidence="1 2" key="1">
    <citation type="journal article" date="2020" name="Appl. Environ. Microbiol.">
        <title>Genomic Characteristics of a Novel Species of Ammonia-Oxidizing Archaea from the Jiulong River Estuary.</title>
        <authorList>
            <person name="Zou D."/>
            <person name="Wan R."/>
            <person name="Han L."/>
            <person name="Xu M.N."/>
            <person name="Liu Y."/>
            <person name="Liu H."/>
            <person name="Kao S.J."/>
            <person name="Li M."/>
        </authorList>
    </citation>
    <scope>NUCLEOTIDE SEQUENCE [LARGE SCALE GENOMIC DNA]</scope>
    <source>
        <strain evidence="1">W1bin1</strain>
    </source>
</reference>
<sequence length="65" mass="7614">MGMEQDKSRQKLDRWALIVVIMIAAAFGATIFAKNWQYGVIFYLILTFAVIAMKKGWFKDRIFHD</sequence>
<evidence type="ECO:0000313" key="1">
    <source>
        <dbReference type="EMBL" id="MBA4452466.1"/>
    </source>
</evidence>
<accession>A0AC60VZ01</accession>
<protein>
    <submittedName>
        <fullName evidence="1">Uncharacterized protein</fullName>
    </submittedName>
</protein>